<gene>
    <name evidence="2" type="ORF">RDB_LOCUS17326</name>
</gene>
<feature type="region of interest" description="Disordered" evidence="1">
    <location>
        <begin position="91"/>
        <end position="113"/>
    </location>
</feature>
<proteinExistence type="predicted"/>
<name>A0A8H2XE67_9AGAM</name>
<protein>
    <submittedName>
        <fullName evidence="2">Uncharacterized protein</fullName>
    </submittedName>
</protein>
<comment type="caution">
    <text evidence="2">The sequence shown here is derived from an EMBL/GenBank/DDBJ whole genome shotgun (WGS) entry which is preliminary data.</text>
</comment>
<sequence length="169" mass="19292">MIGNYTPDPLQRVSKHEIPQFDEPSLLDRIAICLRLKRGSKRAIDQAVADAYKFTYDRHESVDQVVLVVRAYDSERLERLVKVAETLARHLHDGTSPGDRSNPKPRNASGTATKRIPIHGVAVCVQVEGGQYVWMERRAEVEKRTSLLDKIRSRWQYDVETDIPLSETP</sequence>
<dbReference type="AlphaFoldDB" id="A0A8H2XE67"/>
<organism evidence="2 3">
    <name type="scientific">Rhizoctonia solani</name>
    <dbReference type="NCBI Taxonomy" id="456999"/>
    <lineage>
        <taxon>Eukaryota</taxon>
        <taxon>Fungi</taxon>
        <taxon>Dikarya</taxon>
        <taxon>Basidiomycota</taxon>
        <taxon>Agaricomycotina</taxon>
        <taxon>Agaricomycetes</taxon>
        <taxon>Cantharellales</taxon>
        <taxon>Ceratobasidiaceae</taxon>
        <taxon>Rhizoctonia</taxon>
    </lineage>
</organism>
<evidence type="ECO:0000313" key="2">
    <source>
        <dbReference type="EMBL" id="CAE6423941.1"/>
    </source>
</evidence>
<evidence type="ECO:0000313" key="3">
    <source>
        <dbReference type="Proteomes" id="UP000663861"/>
    </source>
</evidence>
<accession>A0A8H2XE67</accession>
<reference evidence="2" key="1">
    <citation type="submission" date="2021-01" db="EMBL/GenBank/DDBJ databases">
        <authorList>
            <person name="Kaushik A."/>
        </authorList>
    </citation>
    <scope>NUCLEOTIDE SEQUENCE</scope>
    <source>
        <strain evidence="2">AG4-RS23</strain>
    </source>
</reference>
<evidence type="ECO:0000256" key="1">
    <source>
        <dbReference type="SAM" id="MobiDB-lite"/>
    </source>
</evidence>
<dbReference type="Proteomes" id="UP000663861">
    <property type="component" value="Unassembled WGS sequence"/>
</dbReference>
<dbReference type="EMBL" id="CAJMWY010000254">
    <property type="protein sequence ID" value="CAE6423941.1"/>
    <property type="molecule type" value="Genomic_DNA"/>
</dbReference>